<dbReference type="Gene3D" id="1.10.10.1770">
    <property type="entry name" value="Gun4-like"/>
    <property type="match status" value="1"/>
</dbReference>
<proteinExistence type="predicted"/>
<name>A0A1Z1MFR3_9FLOR</name>
<gene>
    <name evidence="2" type="primary">ycf53</name>
</gene>
<evidence type="ECO:0000313" key="2">
    <source>
        <dbReference type="EMBL" id="ARW64890.1"/>
    </source>
</evidence>
<dbReference type="Pfam" id="PF05419">
    <property type="entry name" value="GUN4"/>
    <property type="match status" value="1"/>
</dbReference>
<dbReference type="SUPFAM" id="SSF140869">
    <property type="entry name" value="GUN4-like"/>
    <property type="match status" value="1"/>
</dbReference>
<keyword evidence="2" id="KW-0150">Chloroplast</keyword>
<dbReference type="InterPro" id="IPR008629">
    <property type="entry name" value="GUN4-like"/>
</dbReference>
<dbReference type="GO" id="GO:0046906">
    <property type="term" value="F:tetrapyrrole binding"/>
    <property type="evidence" value="ECO:0007669"/>
    <property type="project" value="TreeGrafter"/>
</dbReference>
<evidence type="ECO:0000259" key="1">
    <source>
        <dbReference type="Pfam" id="PF05419"/>
    </source>
</evidence>
<sequence>MEQKEKIQKISKKEINKIFSKYEDNGIISTETEKRFSEIINKQMGGDVIISTINDRLGRFNKLPSVIDGFAYQILKESKNKDIVKKLHSALPDGVINLQDSMELNYQPLQTLLIDKEFQKADKLTQEYLCKIVEQKNKIRKKWLYFTDIQFVPRDDLLVIDLLWRIYSRGKFGFSVQKKIWIVNNKKWDKLWKKIKWIEISSGIMKRYPQGFSWTLDAPEGHLPLFNQLRGTQSLAYLFKNINW</sequence>
<reference evidence="2" key="1">
    <citation type="journal article" date="2017" name="J. Phycol.">
        <title>Analysis of chloroplast genomes and a supermatrix inform reclassification of the Rhodomelaceae (Rhodophyta).</title>
        <authorList>
            <person name="Diaz-Tapia P."/>
            <person name="Maggs C.A."/>
            <person name="West J.A."/>
            <person name="Verbruggen H."/>
        </authorList>
    </citation>
    <scope>NUCLEOTIDE SEQUENCE</scope>
    <source>
        <strain evidence="2">PD0001</strain>
    </source>
</reference>
<feature type="domain" description="GUN4-like" evidence="1">
    <location>
        <begin position="101"/>
        <end position="239"/>
    </location>
</feature>
<accession>A0A1Z1MFR3</accession>
<keyword evidence="2" id="KW-0934">Plastid</keyword>
<dbReference type="CDD" id="cd16383">
    <property type="entry name" value="GUN4"/>
    <property type="match status" value="1"/>
</dbReference>
<dbReference type="Gene3D" id="1.25.40.620">
    <property type="match status" value="1"/>
</dbReference>
<dbReference type="PANTHER" id="PTHR34800">
    <property type="entry name" value="TETRAPYRROLE-BINDING PROTEIN, CHLOROPLASTIC"/>
    <property type="match status" value="1"/>
</dbReference>
<organism evidence="2">
    <name type="scientific">Polysiphonia sertularioides</name>
    <dbReference type="NCBI Taxonomy" id="945028"/>
    <lineage>
        <taxon>Eukaryota</taxon>
        <taxon>Rhodophyta</taxon>
        <taxon>Florideophyceae</taxon>
        <taxon>Rhodymeniophycidae</taxon>
        <taxon>Ceramiales</taxon>
        <taxon>Rhodomelaceae</taxon>
        <taxon>Polysiphonioideae</taxon>
        <taxon>Polysiphonia</taxon>
    </lineage>
</organism>
<protein>
    <recommendedName>
        <fullName evidence="1">GUN4-like domain-containing protein</fullName>
    </recommendedName>
</protein>
<dbReference type="EMBL" id="MF101435">
    <property type="protein sequence ID" value="ARW64890.1"/>
    <property type="molecule type" value="Genomic_DNA"/>
</dbReference>
<dbReference type="InterPro" id="IPR037215">
    <property type="entry name" value="GUN4-like_sf"/>
</dbReference>
<dbReference type="PANTHER" id="PTHR34800:SF1">
    <property type="entry name" value="TETRAPYRROLE-BINDING PROTEIN, CHLOROPLASTIC"/>
    <property type="match status" value="1"/>
</dbReference>
<dbReference type="AlphaFoldDB" id="A0A1Z1MFR3"/>
<geneLocation type="chloroplast" evidence="2"/>